<keyword evidence="6 7" id="KW-0472">Membrane</keyword>
<evidence type="ECO:0000256" key="4">
    <source>
        <dbReference type="ARBA" id="ARBA00022692"/>
    </source>
</evidence>
<keyword evidence="3 7" id="KW-0808">Transferase</keyword>
<feature type="transmembrane region" description="Helical" evidence="7">
    <location>
        <begin position="62"/>
        <end position="83"/>
    </location>
</feature>
<keyword evidence="5 7" id="KW-1133">Transmembrane helix</keyword>
<dbReference type="InterPro" id="IPR001640">
    <property type="entry name" value="Lgt"/>
</dbReference>
<dbReference type="Proteomes" id="UP000255423">
    <property type="component" value="Unassembled WGS sequence"/>
</dbReference>
<feature type="transmembrane region" description="Helical" evidence="7">
    <location>
        <begin position="226"/>
        <end position="242"/>
    </location>
</feature>
<dbReference type="UniPathway" id="UPA00664"/>
<feature type="transmembrane region" description="Helical" evidence="7">
    <location>
        <begin position="25"/>
        <end position="42"/>
    </location>
</feature>
<dbReference type="PANTHER" id="PTHR30589:SF0">
    <property type="entry name" value="PHOSPHATIDYLGLYCEROL--PROLIPOPROTEIN DIACYLGLYCERYL TRANSFERASE"/>
    <property type="match status" value="1"/>
</dbReference>
<evidence type="ECO:0000313" key="8">
    <source>
        <dbReference type="EMBL" id="SUQ19189.1"/>
    </source>
</evidence>
<gene>
    <name evidence="7" type="primary">lgt</name>
    <name evidence="8" type="ORF">SAMN05661053_0417</name>
</gene>
<feature type="transmembrane region" description="Helical" evidence="7">
    <location>
        <begin position="197"/>
        <end position="214"/>
    </location>
</feature>
<organism evidence="8 9">
    <name type="scientific">Fibrobacter succinogenes</name>
    <name type="common">Bacteroides succinogenes</name>
    <dbReference type="NCBI Taxonomy" id="833"/>
    <lineage>
        <taxon>Bacteria</taxon>
        <taxon>Pseudomonadati</taxon>
        <taxon>Fibrobacterota</taxon>
        <taxon>Fibrobacteria</taxon>
        <taxon>Fibrobacterales</taxon>
        <taxon>Fibrobacteraceae</taxon>
        <taxon>Fibrobacter</taxon>
    </lineage>
</organism>
<keyword evidence="2 7" id="KW-1003">Cell membrane</keyword>
<dbReference type="AlphaFoldDB" id="A0A380RV68"/>
<dbReference type="NCBIfam" id="TIGR00544">
    <property type="entry name" value="lgt"/>
    <property type="match status" value="1"/>
</dbReference>
<evidence type="ECO:0000256" key="2">
    <source>
        <dbReference type="ARBA" id="ARBA00022475"/>
    </source>
</evidence>
<evidence type="ECO:0000256" key="6">
    <source>
        <dbReference type="ARBA" id="ARBA00023136"/>
    </source>
</evidence>
<evidence type="ECO:0000256" key="7">
    <source>
        <dbReference type="HAMAP-Rule" id="MF_01147"/>
    </source>
</evidence>
<dbReference type="EMBL" id="UHJL01000001">
    <property type="protein sequence ID" value="SUQ19189.1"/>
    <property type="molecule type" value="Genomic_DNA"/>
</dbReference>
<evidence type="ECO:0000256" key="1">
    <source>
        <dbReference type="ARBA" id="ARBA00007150"/>
    </source>
</evidence>
<dbReference type="GO" id="GO:0042158">
    <property type="term" value="P:lipoprotein biosynthetic process"/>
    <property type="evidence" value="ECO:0007669"/>
    <property type="project" value="UniProtKB-UniRule"/>
</dbReference>
<comment type="pathway">
    <text evidence="7">Protein modification; lipoprotein biosynthesis (diacylglyceryl transfer).</text>
</comment>
<accession>A0A380RV68</accession>
<dbReference type="PANTHER" id="PTHR30589">
    <property type="entry name" value="PROLIPOPROTEIN DIACYLGLYCERYL TRANSFERASE"/>
    <property type="match status" value="1"/>
</dbReference>
<name>A0A380RV68_FIBSU</name>
<proteinExistence type="inferred from homology"/>
<comment type="function">
    <text evidence="7">Catalyzes the transfer of the diacylglyceryl group from phosphatidylglycerol to the sulfhydryl group of the N-terminal cysteine of a prolipoprotein, the first step in the formation of mature lipoproteins.</text>
</comment>
<keyword evidence="8" id="KW-0449">Lipoprotein</keyword>
<comment type="catalytic activity">
    <reaction evidence="7">
        <text>L-cysteinyl-[prolipoprotein] + a 1,2-diacyl-sn-glycero-3-phospho-(1'-sn-glycerol) = an S-1,2-diacyl-sn-glyceryl-L-cysteinyl-[prolipoprotein] + sn-glycerol 1-phosphate + H(+)</text>
        <dbReference type="Rhea" id="RHEA:56712"/>
        <dbReference type="Rhea" id="RHEA-COMP:14679"/>
        <dbReference type="Rhea" id="RHEA-COMP:14680"/>
        <dbReference type="ChEBI" id="CHEBI:15378"/>
        <dbReference type="ChEBI" id="CHEBI:29950"/>
        <dbReference type="ChEBI" id="CHEBI:57685"/>
        <dbReference type="ChEBI" id="CHEBI:64716"/>
        <dbReference type="ChEBI" id="CHEBI:140658"/>
        <dbReference type="EC" id="2.5.1.145"/>
    </reaction>
</comment>
<evidence type="ECO:0000256" key="5">
    <source>
        <dbReference type="ARBA" id="ARBA00022989"/>
    </source>
</evidence>
<dbReference type="GO" id="GO:0005886">
    <property type="term" value="C:plasma membrane"/>
    <property type="evidence" value="ECO:0007669"/>
    <property type="project" value="UniProtKB-SubCell"/>
</dbReference>
<comment type="similarity">
    <text evidence="1 7">Belongs to the Lgt family.</text>
</comment>
<dbReference type="RefSeq" id="WP_088659334.1">
    <property type="nucleotide sequence ID" value="NZ_UHJL01000001.1"/>
</dbReference>
<keyword evidence="4 7" id="KW-0812">Transmembrane</keyword>
<protein>
    <recommendedName>
        <fullName evidence="7">Phosphatidylglycerol--prolipoprotein diacylglyceryl transferase</fullName>
        <ecNumber evidence="7">2.5.1.145</ecNumber>
    </recommendedName>
</protein>
<dbReference type="EC" id="2.5.1.145" evidence="7"/>
<feature type="transmembrane region" description="Helical" evidence="7">
    <location>
        <begin position="140"/>
        <end position="157"/>
    </location>
</feature>
<dbReference type="Pfam" id="PF01790">
    <property type="entry name" value="LGT"/>
    <property type="match status" value="1"/>
</dbReference>
<evidence type="ECO:0000256" key="3">
    <source>
        <dbReference type="ARBA" id="ARBA00022679"/>
    </source>
</evidence>
<feature type="binding site" evidence="7">
    <location>
        <position position="156"/>
    </location>
    <ligand>
        <name>a 1,2-diacyl-sn-glycero-3-phospho-(1'-sn-glycerol)</name>
        <dbReference type="ChEBI" id="CHEBI:64716"/>
    </ligand>
</feature>
<comment type="subcellular location">
    <subcellularLocation>
        <location evidence="7">Cell membrane</location>
        <topology evidence="7">Multi-pass membrane protein</topology>
    </subcellularLocation>
</comment>
<dbReference type="GO" id="GO:0008961">
    <property type="term" value="F:phosphatidylglycerol-prolipoprotein diacylglyceryl transferase activity"/>
    <property type="evidence" value="ECO:0007669"/>
    <property type="project" value="UniProtKB-UniRule"/>
</dbReference>
<dbReference type="PROSITE" id="PS01311">
    <property type="entry name" value="LGT"/>
    <property type="match status" value="1"/>
</dbReference>
<sequence length="289" mass="33564">MELSWWNLIPTYFDGTAFQLGSFPVRWYGIMYIFAFVTAYITMWKISQKEKLGYTKDQLDNFFTWIIAGILLGARLGYVFFYKASYYLANPTEIIFPMIHDDLGYHFVGISGMSYHGGLIVGFIFMYIGAKRNKLDVWKTINLAFLVTPLAYTWGRWGNFINGELFGEATTSAIGMWFPLAHDSTLANPILHHPSQLYEMVFEGIVLFVLLYNLRKIPKLHDKMPCLYLMGYGLFRFFIEFFRKPDAHLGRVDLFGMSRGQTLCSAMIIAGLVWMIYLFYREKKKANNP</sequence>
<evidence type="ECO:0000313" key="9">
    <source>
        <dbReference type="Proteomes" id="UP000255423"/>
    </source>
</evidence>
<feature type="transmembrane region" description="Helical" evidence="7">
    <location>
        <begin position="262"/>
        <end position="280"/>
    </location>
</feature>
<feature type="transmembrane region" description="Helical" evidence="7">
    <location>
        <begin position="103"/>
        <end position="128"/>
    </location>
</feature>
<dbReference type="HAMAP" id="MF_01147">
    <property type="entry name" value="Lgt"/>
    <property type="match status" value="1"/>
</dbReference>
<reference evidence="8 9" key="1">
    <citation type="submission" date="2017-08" db="EMBL/GenBank/DDBJ databases">
        <authorList>
            <person name="de Groot N.N."/>
        </authorList>
    </citation>
    <scope>NUCLEOTIDE SEQUENCE [LARGE SCALE GENOMIC DNA]</scope>
    <source>
        <strain evidence="8 9">HM2</strain>
    </source>
</reference>